<dbReference type="PANTHER" id="PTHR11474">
    <property type="entry name" value="TYROSINASE FAMILY MEMBER"/>
    <property type="match status" value="1"/>
</dbReference>
<dbReference type="Gene3D" id="1.10.1280.10">
    <property type="entry name" value="Di-copper center containing domain from catechol oxidase"/>
    <property type="match status" value="1"/>
</dbReference>
<dbReference type="GO" id="GO:0046872">
    <property type="term" value="F:metal ion binding"/>
    <property type="evidence" value="ECO:0007669"/>
    <property type="project" value="UniProtKB-KW"/>
</dbReference>
<gene>
    <name evidence="5" type="ORF">QBC37DRAFT_458310</name>
</gene>
<proteinExistence type="predicted"/>
<evidence type="ECO:0000256" key="1">
    <source>
        <dbReference type="ARBA" id="ARBA00022723"/>
    </source>
</evidence>
<evidence type="ECO:0000313" key="6">
    <source>
        <dbReference type="Proteomes" id="UP001301769"/>
    </source>
</evidence>
<sequence>MKTTTFLGSALAAALSVNGLPSVNSRAVNDDLVEPQSLVDMIEAAKAQVIADIASKETEMRKRGVEPTCTVSKLKFRREYGDLTRAQRLAYVNAVKCLMALPPRTPADVAPGATSRFDDFIVVHIQRTMDVHFTGNFQPWHRWYLHQYEKALREECGYTGVSPYWDWPKYATAPQDSPIFNGDEYSLGGNGEYIPGHPGQLLVPPPGVVGEIVQLPPGLGGGEVKTGPFANMTITLGPVAGIPNVPPGPMGGLGMNPRKLKRDVGPGVNMMYANYTSVLHMLSQPNIDAYRLVLEGIPHTTLLGPHGGGHFTIGGDPGGDVFISPGDPAFYLHHGNVDRMWAVWQALGGPSASNARYTDLGSGEYAHITWTNSPPSRLAELTDVLDMGYAAESTTIGNVMSTTGGELCYFYL</sequence>
<protein>
    <submittedName>
        <fullName evidence="5">Tyrosinase</fullName>
    </submittedName>
</protein>
<dbReference type="InterPro" id="IPR008922">
    <property type="entry name" value="Di-copper_centre_dom_sf"/>
</dbReference>
<name>A0AAN6XTX0_9PEZI</name>
<dbReference type="PRINTS" id="PR00092">
    <property type="entry name" value="TYROSINASE"/>
</dbReference>
<comment type="caution">
    <text evidence="5">The sequence shown here is derived from an EMBL/GenBank/DDBJ whole genome shotgun (WGS) entry which is preliminary data.</text>
</comment>
<organism evidence="5 6">
    <name type="scientific">Rhypophila decipiens</name>
    <dbReference type="NCBI Taxonomy" id="261697"/>
    <lineage>
        <taxon>Eukaryota</taxon>
        <taxon>Fungi</taxon>
        <taxon>Dikarya</taxon>
        <taxon>Ascomycota</taxon>
        <taxon>Pezizomycotina</taxon>
        <taxon>Sordariomycetes</taxon>
        <taxon>Sordariomycetidae</taxon>
        <taxon>Sordariales</taxon>
        <taxon>Naviculisporaceae</taxon>
        <taxon>Rhypophila</taxon>
    </lineage>
</organism>
<dbReference type="PROSITE" id="PS00498">
    <property type="entry name" value="TYROSINASE_2"/>
    <property type="match status" value="1"/>
</dbReference>
<dbReference type="GO" id="GO:0016491">
    <property type="term" value="F:oxidoreductase activity"/>
    <property type="evidence" value="ECO:0007669"/>
    <property type="project" value="UniProtKB-KW"/>
</dbReference>
<keyword evidence="2" id="KW-0560">Oxidoreductase</keyword>
<dbReference type="EMBL" id="MU858375">
    <property type="protein sequence ID" value="KAK4206624.1"/>
    <property type="molecule type" value="Genomic_DNA"/>
</dbReference>
<dbReference type="SUPFAM" id="SSF48056">
    <property type="entry name" value="Di-copper centre-containing domain"/>
    <property type="match status" value="1"/>
</dbReference>
<dbReference type="Proteomes" id="UP001301769">
    <property type="component" value="Unassembled WGS sequence"/>
</dbReference>
<reference evidence="5" key="1">
    <citation type="journal article" date="2023" name="Mol. Phylogenet. Evol.">
        <title>Genome-scale phylogeny and comparative genomics of the fungal order Sordariales.</title>
        <authorList>
            <person name="Hensen N."/>
            <person name="Bonometti L."/>
            <person name="Westerberg I."/>
            <person name="Brannstrom I.O."/>
            <person name="Guillou S."/>
            <person name="Cros-Aarteil S."/>
            <person name="Calhoun S."/>
            <person name="Haridas S."/>
            <person name="Kuo A."/>
            <person name="Mondo S."/>
            <person name="Pangilinan J."/>
            <person name="Riley R."/>
            <person name="LaButti K."/>
            <person name="Andreopoulos B."/>
            <person name="Lipzen A."/>
            <person name="Chen C."/>
            <person name="Yan M."/>
            <person name="Daum C."/>
            <person name="Ng V."/>
            <person name="Clum A."/>
            <person name="Steindorff A."/>
            <person name="Ohm R.A."/>
            <person name="Martin F."/>
            <person name="Silar P."/>
            <person name="Natvig D.O."/>
            <person name="Lalanne C."/>
            <person name="Gautier V."/>
            <person name="Ament-Velasquez S.L."/>
            <person name="Kruys A."/>
            <person name="Hutchinson M.I."/>
            <person name="Powell A.J."/>
            <person name="Barry K."/>
            <person name="Miller A.N."/>
            <person name="Grigoriev I.V."/>
            <person name="Debuchy R."/>
            <person name="Gladieux P."/>
            <person name="Hiltunen Thoren M."/>
            <person name="Johannesson H."/>
        </authorList>
    </citation>
    <scope>NUCLEOTIDE SEQUENCE</scope>
    <source>
        <strain evidence="5">PSN293</strain>
    </source>
</reference>
<evidence type="ECO:0000256" key="2">
    <source>
        <dbReference type="ARBA" id="ARBA00023002"/>
    </source>
</evidence>
<reference evidence="5" key="2">
    <citation type="submission" date="2023-05" db="EMBL/GenBank/DDBJ databases">
        <authorList>
            <consortium name="Lawrence Berkeley National Laboratory"/>
            <person name="Steindorff A."/>
            <person name="Hensen N."/>
            <person name="Bonometti L."/>
            <person name="Westerberg I."/>
            <person name="Brannstrom I.O."/>
            <person name="Guillou S."/>
            <person name="Cros-Aarteil S."/>
            <person name="Calhoun S."/>
            <person name="Haridas S."/>
            <person name="Kuo A."/>
            <person name="Mondo S."/>
            <person name="Pangilinan J."/>
            <person name="Riley R."/>
            <person name="Labutti K."/>
            <person name="Andreopoulos B."/>
            <person name="Lipzen A."/>
            <person name="Chen C."/>
            <person name="Yanf M."/>
            <person name="Daum C."/>
            <person name="Ng V."/>
            <person name="Clum A."/>
            <person name="Ohm R."/>
            <person name="Martin F."/>
            <person name="Silar P."/>
            <person name="Natvig D."/>
            <person name="Lalanne C."/>
            <person name="Gautier V."/>
            <person name="Ament-Velasquez S.L."/>
            <person name="Kruys A."/>
            <person name="Hutchinson M.I."/>
            <person name="Powell A.J."/>
            <person name="Barry K."/>
            <person name="Miller A.N."/>
            <person name="Grigoriev I.V."/>
            <person name="Debuchy R."/>
            <person name="Gladieux P."/>
            <person name="Thoren M.H."/>
            <person name="Johannesson H."/>
        </authorList>
    </citation>
    <scope>NUCLEOTIDE SEQUENCE</scope>
    <source>
        <strain evidence="5">PSN293</strain>
    </source>
</reference>
<dbReference type="AlphaFoldDB" id="A0AAN6XTX0"/>
<feature type="domain" description="Tyrosinase copper-binding" evidence="4">
    <location>
        <begin position="327"/>
        <end position="338"/>
    </location>
</feature>
<dbReference type="InterPro" id="IPR050316">
    <property type="entry name" value="Tyrosinase/Hemocyanin"/>
</dbReference>
<evidence type="ECO:0000259" key="4">
    <source>
        <dbReference type="PROSITE" id="PS00498"/>
    </source>
</evidence>
<accession>A0AAN6XTX0</accession>
<dbReference type="Pfam" id="PF00264">
    <property type="entry name" value="Tyrosinase"/>
    <property type="match status" value="1"/>
</dbReference>
<feature type="signal peptide" evidence="3">
    <location>
        <begin position="1"/>
        <end position="25"/>
    </location>
</feature>
<keyword evidence="3" id="KW-0732">Signal</keyword>
<evidence type="ECO:0000256" key="3">
    <source>
        <dbReference type="SAM" id="SignalP"/>
    </source>
</evidence>
<keyword evidence="6" id="KW-1185">Reference proteome</keyword>
<feature type="chain" id="PRO_5042825288" evidence="3">
    <location>
        <begin position="26"/>
        <end position="412"/>
    </location>
</feature>
<dbReference type="InterPro" id="IPR002227">
    <property type="entry name" value="Tyrosinase_Cu-bd"/>
</dbReference>
<keyword evidence="1" id="KW-0479">Metal-binding</keyword>
<evidence type="ECO:0000313" key="5">
    <source>
        <dbReference type="EMBL" id="KAK4206624.1"/>
    </source>
</evidence>
<dbReference type="PANTHER" id="PTHR11474:SF125">
    <property type="entry name" value="N-ACETYL-6-HYDROXYTRYPTOPHAN OXIDASE IVOB-RELATED"/>
    <property type="match status" value="1"/>
</dbReference>